<accession>A0ABU8QPR1</accession>
<protein>
    <submittedName>
        <fullName evidence="1">Uncharacterized protein</fullName>
    </submittedName>
</protein>
<name>A0ABU8QPR1_9PSED</name>
<organism evidence="1 2">
    <name type="scientific">Pseudomonas farsensis</name>
    <dbReference type="NCBI Taxonomy" id="2745492"/>
    <lineage>
        <taxon>Bacteria</taxon>
        <taxon>Pseudomonadati</taxon>
        <taxon>Pseudomonadota</taxon>
        <taxon>Gammaproteobacteria</taxon>
        <taxon>Pseudomonadales</taxon>
        <taxon>Pseudomonadaceae</taxon>
        <taxon>Pseudomonas</taxon>
    </lineage>
</organism>
<sequence length="185" mass="20967">MQISQAAANKSLNQIMQRLEWHGAYSEALRHCGWIGTSNNFVKYKEAKTEVNMELVAIELLKLAMGPTISRVLDVTIAAIQALKANTELTAKLQKSASQGESGSFNILPRLQQDEDVVMYDQAMTYQRRSSSGGFWFWSWKSSDISLEQVANKWELNFDHYQALEAQIKAKIGKHSSDFFDELDL</sequence>
<reference evidence="1 2" key="1">
    <citation type="submission" date="2024-02" db="EMBL/GenBank/DDBJ databases">
        <title>Identification of pathogenicity and growth-promoting function of Pseudomonas putida variant.</title>
        <authorList>
            <person name="Sun J."/>
        </authorList>
    </citation>
    <scope>NUCLEOTIDE SEQUENCE [LARGE SCALE GENOMIC DNA]</scope>
    <source>
        <strain evidence="1 2">A03</strain>
    </source>
</reference>
<dbReference type="EMBL" id="JBBHLC010000008">
    <property type="protein sequence ID" value="MEJ5862620.1"/>
    <property type="molecule type" value="Genomic_DNA"/>
</dbReference>
<dbReference type="Proteomes" id="UP001380290">
    <property type="component" value="Unassembled WGS sequence"/>
</dbReference>
<comment type="caution">
    <text evidence="1">The sequence shown here is derived from an EMBL/GenBank/DDBJ whole genome shotgun (WGS) entry which is preliminary data.</text>
</comment>
<evidence type="ECO:0000313" key="1">
    <source>
        <dbReference type="EMBL" id="MEJ5862620.1"/>
    </source>
</evidence>
<keyword evidence="2" id="KW-1185">Reference proteome</keyword>
<proteinExistence type="predicted"/>
<dbReference type="RefSeq" id="WP_339598496.1">
    <property type="nucleotide sequence ID" value="NZ_JBBHLC010000008.1"/>
</dbReference>
<gene>
    <name evidence="1" type="ORF">V7S98_05215</name>
</gene>
<evidence type="ECO:0000313" key="2">
    <source>
        <dbReference type="Proteomes" id="UP001380290"/>
    </source>
</evidence>